<dbReference type="GO" id="GO:0005840">
    <property type="term" value="C:ribosome"/>
    <property type="evidence" value="ECO:0007669"/>
    <property type="project" value="UniProtKB-KW"/>
</dbReference>
<dbReference type="EMBL" id="MFJG01000031">
    <property type="protein sequence ID" value="OGG05656.1"/>
    <property type="molecule type" value="Genomic_DNA"/>
</dbReference>
<evidence type="ECO:0000313" key="5">
    <source>
        <dbReference type="Proteomes" id="UP000178681"/>
    </source>
</evidence>
<comment type="similarity">
    <text evidence="1 3">Belongs to the bacterial ribosomal protein bS6 family.</text>
</comment>
<evidence type="ECO:0000313" key="4">
    <source>
        <dbReference type="EMBL" id="OGG05656.1"/>
    </source>
</evidence>
<name>A0A1F5YZT4_9BACT</name>
<protein>
    <recommendedName>
        <fullName evidence="2 3">Small ribosomal subunit protein bS6</fullName>
    </recommendedName>
</protein>
<keyword evidence="3" id="KW-0699">rRNA-binding</keyword>
<evidence type="ECO:0000256" key="2">
    <source>
        <dbReference type="ARBA" id="ARBA00035294"/>
    </source>
</evidence>
<dbReference type="InterPro" id="IPR000529">
    <property type="entry name" value="Ribosomal_bS6"/>
</dbReference>
<comment type="caution">
    <text evidence="4">The sequence shown here is derived from an EMBL/GenBank/DDBJ whole genome shotgun (WGS) entry which is preliminary data.</text>
</comment>
<keyword evidence="3" id="KW-0694">RNA-binding</keyword>
<dbReference type="Pfam" id="PF01250">
    <property type="entry name" value="Ribosomal_S6"/>
    <property type="match status" value="1"/>
</dbReference>
<dbReference type="GO" id="GO:0006412">
    <property type="term" value="P:translation"/>
    <property type="evidence" value="ECO:0007669"/>
    <property type="project" value="UniProtKB-UniRule"/>
</dbReference>
<evidence type="ECO:0000256" key="3">
    <source>
        <dbReference type="HAMAP-Rule" id="MF_00360"/>
    </source>
</evidence>
<dbReference type="HAMAP" id="MF_00360">
    <property type="entry name" value="Ribosomal_bS6"/>
    <property type="match status" value="1"/>
</dbReference>
<dbReference type="SUPFAM" id="SSF54995">
    <property type="entry name" value="Ribosomal protein S6"/>
    <property type="match status" value="1"/>
</dbReference>
<accession>A0A1F5YZT4</accession>
<keyword evidence="3" id="KW-0687">Ribonucleoprotein</keyword>
<sequence>MNEYELTVLAKDGLDLEAFLKKLKVKILKTAKSEERLLAYEINKQKKGVYSYCEIEADPSVISDLEAKLKLDDKVLRSLIIIKEK</sequence>
<dbReference type="InterPro" id="IPR014717">
    <property type="entry name" value="Transl_elong_EF1B/ribsomal_bS6"/>
</dbReference>
<dbReference type="Gene3D" id="3.30.70.60">
    <property type="match status" value="1"/>
</dbReference>
<dbReference type="AlphaFoldDB" id="A0A1F5YZT4"/>
<keyword evidence="3 4" id="KW-0689">Ribosomal protein</keyword>
<dbReference type="Proteomes" id="UP000178681">
    <property type="component" value="Unassembled WGS sequence"/>
</dbReference>
<proteinExistence type="inferred from homology"/>
<dbReference type="GO" id="GO:0003735">
    <property type="term" value="F:structural constituent of ribosome"/>
    <property type="evidence" value="ECO:0007669"/>
    <property type="project" value="InterPro"/>
</dbReference>
<gene>
    <name evidence="3" type="primary">rpsF</name>
    <name evidence="4" type="ORF">A2872_04540</name>
</gene>
<dbReference type="STRING" id="1798377.A2872_04540"/>
<comment type="function">
    <text evidence="3">Binds together with bS18 to 16S ribosomal RNA.</text>
</comment>
<dbReference type="InterPro" id="IPR035980">
    <property type="entry name" value="Ribosomal_bS6_sf"/>
</dbReference>
<dbReference type="GO" id="GO:1990904">
    <property type="term" value="C:ribonucleoprotein complex"/>
    <property type="evidence" value="ECO:0007669"/>
    <property type="project" value="UniProtKB-KW"/>
</dbReference>
<dbReference type="CDD" id="cd00473">
    <property type="entry name" value="bS6"/>
    <property type="match status" value="1"/>
</dbReference>
<dbReference type="InterPro" id="IPR020814">
    <property type="entry name" value="Ribosomal_S6_plastid/chlpt"/>
</dbReference>
<reference evidence="4 5" key="1">
    <citation type="journal article" date="2016" name="Nat. Commun.">
        <title>Thousands of microbial genomes shed light on interconnected biogeochemical processes in an aquifer system.</title>
        <authorList>
            <person name="Anantharaman K."/>
            <person name="Brown C.T."/>
            <person name="Hug L.A."/>
            <person name="Sharon I."/>
            <person name="Castelle C.J."/>
            <person name="Probst A.J."/>
            <person name="Thomas B.C."/>
            <person name="Singh A."/>
            <person name="Wilkins M.J."/>
            <person name="Karaoz U."/>
            <person name="Brodie E.L."/>
            <person name="Williams K.H."/>
            <person name="Hubbard S.S."/>
            <person name="Banfield J.F."/>
        </authorList>
    </citation>
    <scope>NUCLEOTIDE SEQUENCE [LARGE SCALE GENOMIC DNA]</scope>
</reference>
<dbReference type="GO" id="GO:0019843">
    <property type="term" value="F:rRNA binding"/>
    <property type="evidence" value="ECO:0007669"/>
    <property type="project" value="UniProtKB-UniRule"/>
</dbReference>
<dbReference type="NCBIfam" id="TIGR00166">
    <property type="entry name" value="S6"/>
    <property type="match status" value="1"/>
</dbReference>
<organism evidence="4 5">
    <name type="scientific">Candidatus Gottesmanbacteria bacterium RIFCSPHIGHO2_01_FULL_42_12</name>
    <dbReference type="NCBI Taxonomy" id="1798377"/>
    <lineage>
        <taxon>Bacteria</taxon>
        <taxon>Candidatus Gottesmaniibacteriota</taxon>
    </lineage>
</organism>
<evidence type="ECO:0000256" key="1">
    <source>
        <dbReference type="ARBA" id="ARBA00009512"/>
    </source>
</evidence>